<name>A0ABQ9VYE6_SAGOE</name>
<evidence type="ECO:0000256" key="2">
    <source>
        <dbReference type="ARBA" id="ARBA00022540"/>
    </source>
</evidence>
<reference evidence="5 6" key="1">
    <citation type="submission" date="2023-05" db="EMBL/GenBank/DDBJ databases">
        <title>B98-5 Cell Line De Novo Hybrid Assembly: An Optical Mapping Approach.</title>
        <authorList>
            <person name="Kananen K."/>
            <person name="Auerbach J.A."/>
            <person name="Kautto E."/>
            <person name="Blachly J.S."/>
        </authorList>
    </citation>
    <scope>NUCLEOTIDE SEQUENCE [LARGE SCALE GENOMIC DNA]</scope>
    <source>
        <strain evidence="5">B95-8</strain>
        <tissue evidence="5">Cell line</tissue>
    </source>
</reference>
<evidence type="ECO:0000256" key="4">
    <source>
        <dbReference type="ARBA" id="ARBA00022917"/>
    </source>
</evidence>
<evidence type="ECO:0000313" key="6">
    <source>
        <dbReference type="Proteomes" id="UP001266305"/>
    </source>
</evidence>
<keyword evidence="2 5" id="KW-0396">Initiation factor</keyword>
<keyword evidence="3" id="KW-0694">RNA-binding</keyword>
<evidence type="ECO:0000256" key="1">
    <source>
        <dbReference type="ARBA" id="ARBA00022490"/>
    </source>
</evidence>
<protein>
    <submittedName>
        <fullName evidence="5">Eukaryotic translation initiation factor 3 subunit D</fullName>
    </submittedName>
</protein>
<keyword evidence="4" id="KW-0648">Protein biosynthesis</keyword>
<accession>A0ABQ9VYE6</accession>
<comment type="caution">
    <text evidence="5">The sequence shown here is derived from an EMBL/GenBank/DDBJ whole genome shotgun (WGS) entry which is preliminary data.</text>
</comment>
<dbReference type="Pfam" id="PF05091">
    <property type="entry name" value="eIF-3_zeta"/>
    <property type="match status" value="1"/>
</dbReference>
<evidence type="ECO:0000256" key="3">
    <source>
        <dbReference type="ARBA" id="ARBA00022884"/>
    </source>
</evidence>
<evidence type="ECO:0000313" key="5">
    <source>
        <dbReference type="EMBL" id="KAK2114406.1"/>
    </source>
</evidence>
<sequence>MPYLLLSKEDRLGKISDWTGAMYQDNSWWIQRTQKRTYQCNRMRFAQRNLHRDKDRQNTLQFNLQILPKSAKQKERESIRLQKKFLKQFGVRQKWDQKSQKPKTLQLKFVVVTGR</sequence>
<dbReference type="EMBL" id="JASSZA010000004">
    <property type="protein sequence ID" value="KAK2114406.1"/>
    <property type="molecule type" value="Genomic_DNA"/>
</dbReference>
<keyword evidence="1" id="KW-0963">Cytoplasm</keyword>
<dbReference type="InterPro" id="IPR007783">
    <property type="entry name" value="eIF3d"/>
</dbReference>
<gene>
    <name evidence="5" type="primary">EIF3D_2</name>
    <name evidence="5" type="ORF">P7K49_008672</name>
</gene>
<keyword evidence="6" id="KW-1185">Reference proteome</keyword>
<proteinExistence type="predicted"/>
<dbReference type="Proteomes" id="UP001266305">
    <property type="component" value="Unassembled WGS sequence"/>
</dbReference>
<organism evidence="5 6">
    <name type="scientific">Saguinus oedipus</name>
    <name type="common">Cotton-top tamarin</name>
    <name type="synonym">Oedipomidas oedipus</name>
    <dbReference type="NCBI Taxonomy" id="9490"/>
    <lineage>
        <taxon>Eukaryota</taxon>
        <taxon>Metazoa</taxon>
        <taxon>Chordata</taxon>
        <taxon>Craniata</taxon>
        <taxon>Vertebrata</taxon>
        <taxon>Euteleostomi</taxon>
        <taxon>Mammalia</taxon>
        <taxon>Eutheria</taxon>
        <taxon>Euarchontoglires</taxon>
        <taxon>Primates</taxon>
        <taxon>Haplorrhini</taxon>
        <taxon>Platyrrhini</taxon>
        <taxon>Cebidae</taxon>
        <taxon>Callitrichinae</taxon>
        <taxon>Saguinus</taxon>
    </lineage>
</organism>
<dbReference type="GO" id="GO:0003743">
    <property type="term" value="F:translation initiation factor activity"/>
    <property type="evidence" value="ECO:0007669"/>
    <property type="project" value="UniProtKB-KW"/>
</dbReference>